<feature type="domain" description="Spore germination protein N-terminal" evidence="9">
    <location>
        <begin position="24"/>
        <end position="204"/>
    </location>
</feature>
<evidence type="ECO:0000256" key="4">
    <source>
        <dbReference type="ARBA" id="ARBA00022729"/>
    </source>
</evidence>
<sequence length="414" mass="46557">MRLKKMAVIVLIGVNMILLTSCFDYTEYEEMQLIFGLGVDSGTNGDVIVTIQSSGFKKTNMQAMGGDSGSSMGSQNSTMYKASGKTVLDALNQLQQITGKELFFGYIKVIIIGAEAAKKDMDNIMAFFYMSPRIRGSAYLLIAKNTAYDTLGTVNLNDSDLSAQSLENMVKKSVRSGVSFPIRLSNYYNIILTDGWNAAIPQVEYQQVSSGEQGGEKTVVNDTNPSIVPEKEGYHLVRNMVVFKDNKKVGVLDEIETMCYGFITGKKIKSSYVVKDKDTHDQDYVMGLRFLHNRSRINTHINNNQIKIDIDIDLQASIEEYQGDEALANIDVIKNFEADLSASLKNEIQTCIYHVQKNYEADIFGFGNRVFQQYPYKWQEELQDKWEDIFLIVDTDVRVTAKILNTGSNLEPFK</sequence>
<comment type="similarity">
    <text evidence="2">Belongs to the GerABKC lipoprotein family.</text>
</comment>
<dbReference type="InterPro" id="IPR008844">
    <property type="entry name" value="Spore_GerAC-like"/>
</dbReference>
<dbReference type="KEGG" id="vpy:HZI73_21285"/>
<dbReference type="PANTHER" id="PTHR35789:SF1">
    <property type="entry name" value="SPORE GERMINATION PROTEIN B3"/>
    <property type="match status" value="1"/>
</dbReference>
<evidence type="ECO:0000256" key="2">
    <source>
        <dbReference type="ARBA" id="ARBA00007886"/>
    </source>
</evidence>
<dbReference type="NCBIfam" id="TIGR02887">
    <property type="entry name" value="spore_ger_x_C"/>
    <property type="match status" value="1"/>
</dbReference>
<evidence type="ECO:0000256" key="1">
    <source>
        <dbReference type="ARBA" id="ARBA00004635"/>
    </source>
</evidence>
<feature type="domain" description="Spore germination GerAC-like C-terminal" evidence="8">
    <location>
        <begin position="240"/>
        <end position="407"/>
    </location>
</feature>
<dbReference type="PROSITE" id="PS51257">
    <property type="entry name" value="PROKAR_LIPOPROTEIN"/>
    <property type="match status" value="1"/>
</dbReference>
<evidence type="ECO:0000259" key="8">
    <source>
        <dbReference type="Pfam" id="PF05504"/>
    </source>
</evidence>
<dbReference type="PANTHER" id="PTHR35789">
    <property type="entry name" value="SPORE GERMINATION PROTEIN B3"/>
    <property type="match status" value="1"/>
</dbReference>
<dbReference type="Gene3D" id="3.30.300.210">
    <property type="entry name" value="Nutrient germinant receptor protein C, domain 3"/>
    <property type="match status" value="1"/>
</dbReference>
<evidence type="ECO:0000256" key="3">
    <source>
        <dbReference type="ARBA" id="ARBA00022544"/>
    </source>
</evidence>
<protein>
    <submittedName>
        <fullName evidence="10">Ger(X)C family spore germination protein</fullName>
    </submittedName>
</protein>
<keyword evidence="6" id="KW-0564">Palmitate</keyword>
<keyword evidence="7" id="KW-0449">Lipoprotein</keyword>
<reference evidence="10" key="1">
    <citation type="submission" date="2020-07" db="EMBL/GenBank/DDBJ databases">
        <title>Vallitalea pronyensis genome.</title>
        <authorList>
            <person name="Postec A."/>
        </authorList>
    </citation>
    <scope>NUCLEOTIDE SEQUENCE</scope>
    <source>
        <strain evidence="10">FatNI3</strain>
    </source>
</reference>
<dbReference type="InterPro" id="IPR038501">
    <property type="entry name" value="Spore_GerAC_C_sf"/>
</dbReference>
<keyword evidence="5" id="KW-0472">Membrane</keyword>
<evidence type="ECO:0000313" key="11">
    <source>
        <dbReference type="Proteomes" id="UP000683246"/>
    </source>
</evidence>
<evidence type="ECO:0000256" key="6">
    <source>
        <dbReference type="ARBA" id="ARBA00023139"/>
    </source>
</evidence>
<comment type="subcellular location">
    <subcellularLocation>
        <location evidence="1">Membrane</location>
        <topology evidence="1">Lipid-anchor</topology>
    </subcellularLocation>
</comment>
<dbReference type="GO" id="GO:0016020">
    <property type="term" value="C:membrane"/>
    <property type="evidence" value="ECO:0007669"/>
    <property type="project" value="UniProtKB-SubCell"/>
</dbReference>
<evidence type="ECO:0000259" key="9">
    <source>
        <dbReference type="Pfam" id="PF25198"/>
    </source>
</evidence>
<evidence type="ECO:0000256" key="7">
    <source>
        <dbReference type="ARBA" id="ARBA00023288"/>
    </source>
</evidence>
<dbReference type="Pfam" id="PF25198">
    <property type="entry name" value="Spore_GerAC_N"/>
    <property type="match status" value="1"/>
</dbReference>
<gene>
    <name evidence="10" type="ORF">HZI73_21285</name>
</gene>
<evidence type="ECO:0000313" key="10">
    <source>
        <dbReference type="EMBL" id="QUI24677.1"/>
    </source>
</evidence>
<dbReference type="RefSeq" id="WP_212695371.1">
    <property type="nucleotide sequence ID" value="NZ_CP058649.1"/>
</dbReference>
<organism evidence="10 11">
    <name type="scientific">Vallitalea pronyensis</name>
    <dbReference type="NCBI Taxonomy" id="1348613"/>
    <lineage>
        <taxon>Bacteria</taxon>
        <taxon>Bacillati</taxon>
        <taxon>Bacillota</taxon>
        <taxon>Clostridia</taxon>
        <taxon>Lachnospirales</taxon>
        <taxon>Vallitaleaceae</taxon>
        <taxon>Vallitalea</taxon>
    </lineage>
</organism>
<proteinExistence type="inferred from homology"/>
<dbReference type="AlphaFoldDB" id="A0A8J8MMM8"/>
<accession>A0A8J8MMM8</accession>
<keyword evidence="4" id="KW-0732">Signal</keyword>
<keyword evidence="3" id="KW-0309">Germination</keyword>
<dbReference type="GO" id="GO:0009847">
    <property type="term" value="P:spore germination"/>
    <property type="evidence" value="ECO:0007669"/>
    <property type="project" value="InterPro"/>
</dbReference>
<dbReference type="Pfam" id="PF05504">
    <property type="entry name" value="Spore_GerAC"/>
    <property type="match status" value="1"/>
</dbReference>
<dbReference type="EMBL" id="CP058649">
    <property type="protein sequence ID" value="QUI24677.1"/>
    <property type="molecule type" value="Genomic_DNA"/>
</dbReference>
<dbReference type="InterPro" id="IPR046953">
    <property type="entry name" value="Spore_GerAC-like_C"/>
</dbReference>
<dbReference type="Proteomes" id="UP000683246">
    <property type="component" value="Chromosome"/>
</dbReference>
<name>A0A8J8MMM8_9FIRM</name>
<keyword evidence="11" id="KW-1185">Reference proteome</keyword>
<evidence type="ECO:0000256" key="5">
    <source>
        <dbReference type="ARBA" id="ARBA00023136"/>
    </source>
</evidence>
<dbReference type="InterPro" id="IPR057336">
    <property type="entry name" value="GerAC_N"/>
</dbReference>